<feature type="transmembrane region" description="Helical" evidence="5">
    <location>
        <begin position="25"/>
        <end position="46"/>
    </location>
</feature>
<dbReference type="Gene3D" id="1.20.1070.10">
    <property type="entry name" value="Rhodopsin 7-helix transmembrane proteins"/>
    <property type="match status" value="4"/>
</dbReference>
<feature type="domain" description="G-protein coupled receptors family 1 profile" evidence="6">
    <location>
        <begin position="995"/>
        <end position="1249"/>
    </location>
</feature>
<dbReference type="PRINTS" id="PR00237">
    <property type="entry name" value="GPCRRHODOPSN"/>
</dbReference>
<feature type="transmembrane region" description="Helical" evidence="5">
    <location>
        <begin position="1024"/>
        <end position="1043"/>
    </location>
</feature>
<feature type="transmembrane region" description="Helical" evidence="5">
    <location>
        <begin position="139"/>
        <end position="161"/>
    </location>
</feature>
<feature type="transmembrane region" description="Helical" evidence="5">
    <location>
        <begin position="295"/>
        <end position="313"/>
    </location>
</feature>
<evidence type="ECO:0000256" key="1">
    <source>
        <dbReference type="ARBA" id="ARBA00004370"/>
    </source>
</evidence>
<dbReference type="CDD" id="cd00637">
    <property type="entry name" value="7tm_classA_rhodopsin-like"/>
    <property type="match status" value="4"/>
</dbReference>
<keyword evidence="3 5" id="KW-1133">Transmembrane helix</keyword>
<accession>A0AAV1EQY5</accession>
<evidence type="ECO:0000313" key="7">
    <source>
        <dbReference type="EMBL" id="CAJ1051178.1"/>
    </source>
</evidence>
<feature type="transmembrane region" description="Helical" evidence="5">
    <location>
        <begin position="666"/>
        <end position="687"/>
    </location>
</feature>
<organism evidence="7 8">
    <name type="scientific">Xyrichtys novacula</name>
    <name type="common">Pearly razorfish</name>
    <name type="synonym">Hemipteronotus novacula</name>
    <dbReference type="NCBI Taxonomy" id="13765"/>
    <lineage>
        <taxon>Eukaryota</taxon>
        <taxon>Metazoa</taxon>
        <taxon>Chordata</taxon>
        <taxon>Craniata</taxon>
        <taxon>Vertebrata</taxon>
        <taxon>Euteleostomi</taxon>
        <taxon>Actinopterygii</taxon>
        <taxon>Neopterygii</taxon>
        <taxon>Teleostei</taxon>
        <taxon>Neoteleostei</taxon>
        <taxon>Acanthomorphata</taxon>
        <taxon>Eupercaria</taxon>
        <taxon>Labriformes</taxon>
        <taxon>Labridae</taxon>
        <taxon>Xyrichtys</taxon>
    </lineage>
</organism>
<dbReference type="PROSITE" id="PS50262">
    <property type="entry name" value="G_PROTEIN_RECEP_F1_2"/>
    <property type="match status" value="4"/>
</dbReference>
<feature type="domain" description="G-protein coupled receptors family 1 profile" evidence="6">
    <location>
        <begin position="38"/>
        <end position="283"/>
    </location>
</feature>
<feature type="transmembrane region" description="Helical" evidence="5">
    <location>
        <begin position="193"/>
        <end position="213"/>
    </location>
</feature>
<feature type="transmembrane region" description="Helical" evidence="5">
    <location>
        <begin position="1227"/>
        <end position="1251"/>
    </location>
</feature>
<dbReference type="InterPro" id="IPR000276">
    <property type="entry name" value="GPCR_Rhodpsn"/>
</dbReference>
<gene>
    <name evidence="7" type="ORF">XNOV1_A021134</name>
</gene>
<feature type="transmembrane region" description="Helical" evidence="5">
    <location>
        <begin position="1049"/>
        <end position="1068"/>
    </location>
</feature>
<feature type="transmembrane region" description="Helical" evidence="5">
    <location>
        <begin position="1105"/>
        <end position="1127"/>
    </location>
</feature>
<keyword evidence="8" id="KW-1185">Reference proteome</keyword>
<evidence type="ECO:0000256" key="2">
    <source>
        <dbReference type="ARBA" id="ARBA00022692"/>
    </source>
</evidence>
<evidence type="ECO:0000259" key="6">
    <source>
        <dbReference type="PROSITE" id="PS50262"/>
    </source>
</evidence>
<dbReference type="InterPro" id="IPR052921">
    <property type="entry name" value="GPCR1_Superfamily_Member"/>
</dbReference>
<dbReference type="GO" id="GO:0004930">
    <property type="term" value="F:G protein-coupled receptor activity"/>
    <property type="evidence" value="ECO:0007669"/>
    <property type="project" value="InterPro"/>
</dbReference>
<feature type="transmembrane region" description="Helical" evidence="5">
    <location>
        <begin position="746"/>
        <end position="769"/>
    </location>
</feature>
<feature type="transmembrane region" description="Helical" evidence="5">
    <location>
        <begin position="493"/>
        <end position="514"/>
    </location>
</feature>
<feature type="transmembrane region" description="Helical" evidence="5">
    <location>
        <begin position="325"/>
        <end position="345"/>
    </location>
</feature>
<feature type="transmembrane region" description="Helical" evidence="5">
    <location>
        <begin position="799"/>
        <end position="816"/>
    </location>
</feature>
<feature type="transmembrane region" description="Helical" evidence="5">
    <location>
        <begin position="263"/>
        <end position="283"/>
    </location>
</feature>
<feature type="transmembrane region" description="Helical" evidence="5">
    <location>
        <begin position="437"/>
        <end position="460"/>
    </location>
</feature>
<evidence type="ECO:0000256" key="4">
    <source>
        <dbReference type="ARBA" id="ARBA00023136"/>
    </source>
</evidence>
<feature type="transmembrane region" description="Helical" evidence="5">
    <location>
        <begin position="717"/>
        <end position="734"/>
    </location>
</feature>
<feature type="domain" description="G-protein coupled receptors family 1 profile" evidence="6">
    <location>
        <begin position="337"/>
        <end position="537"/>
    </location>
</feature>
<feature type="transmembrane region" description="Helical" evidence="5">
    <location>
        <begin position="357"/>
        <end position="379"/>
    </location>
</feature>
<proteinExistence type="predicted"/>
<feature type="transmembrane region" description="Helical" evidence="5">
    <location>
        <begin position="867"/>
        <end position="892"/>
    </location>
</feature>
<feature type="transmembrane region" description="Helical" evidence="5">
    <location>
        <begin position="626"/>
        <end position="646"/>
    </location>
</feature>
<feature type="domain" description="G-protein coupled receptors family 1 profile" evidence="6">
    <location>
        <begin position="646"/>
        <end position="890"/>
    </location>
</feature>
<dbReference type="PANTHER" id="PTHR26451:SF998">
    <property type="entry name" value="ODORANT RECEPTOR-RELATED"/>
    <property type="match status" value="1"/>
</dbReference>
<feature type="transmembrane region" description="Helical" evidence="5">
    <location>
        <begin position="88"/>
        <end position="103"/>
    </location>
</feature>
<keyword evidence="2 5" id="KW-0812">Transmembrane</keyword>
<name>A0AAV1EQY5_XYRNO</name>
<dbReference type="Pfam" id="PF00001">
    <property type="entry name" value="7tm_1"/>
    <property type="match status" value="4"/>
</dbReference>
<feature type="transmembrane region" description="Helical" evidence="5">
    <location>
        <begin position="58"/>
        <end position="81"/>
    </location>
</feature>
<feature type="transmembrane region" description="Helical" evidence="5">
    <location>
        <begin position="385"/>
        <end position="403"/>
    </location>
</feature>
<feature type="transmembrane region" description="Helical" evidence="5">
    <location>
        <begin position="1157"/>
        <end position="1175"/>
    </location>
</feature>
<keyword evidence="4 5" id="KW-0472">Membrane</keyword>
<dbReference type="GO" id="GO:0004984">
    <property type="term" value="F:olfactory receptor activity"/>
    <property type="evidence" value="ECO:0007669"/>
    <property type="project" value="TreeGrafter"/>
</dbReference>
<dbReference type="SUPFAM" id="SSF81321">
    <property type="entry name" value="Family A G protein-coupled receptor-like"/>
    <property type="match status" value="4"/>
</dbReference>
<dbReference type="AlphaFoldDB" id="A0AAV1EQY5"/>
<evidence type="ECO:0000256" key="3">
    <source>
        <dbReference type="ARBA" id="ARBA00022989"/>
    </source>
</evidence>
<comment type="subcellular location">
    <subcellularLocation>
        <location evidence="1">Membrane</location>
    </subcellularLocation>
</comment>
<dbReference type="InterPro" id="IPR017452">
    <property type="entry name" value="GPCR_Rhodpsn_7TM"/>
</dbReference>
<feature type="transmembrane region" description="Helical" evidence="5">
    <location>
        <begin position="836"/>
        <end position="855"/>
    </location>
</feature>
<dbReference type="PANTHER" id="PTHR26451">
    <property type="entry name" value="G_PROTEIN_RECEP_F1_2 DOMAIN-CONTAINING PROTEIN"/>
    <property type="match status" value="1"/>
</dbReference>
<sequence>MNISAANVTIVIEYRDTLAKAVTKNVVVVVLSISLNCINAGLVQTFRKHQIFYTNPRYILFIHLVLNDMIQVMLTVILFIISYILHKIKVYICCLFILLALIVTENTPLNLACMAVECYIAICMPLRHVQMCTIRRTRVLIGLIWIASLLSVFPDLIGALATEQLSFFNTRVFCLRESAFRNPHTIKKRDVTYIIYLVIVWLVIFYTYFRILFTAKTASKDAKKARNTIVLHGFQLLLCMTTYADPLLKKALLYLFPKNFSDILFACYIIIQILPRSISPIIYGIRDKTFRKSVFVFREMNVSSANVTVFVRTRDSFTEAVTKNVIVIVFGIFINYINACLFHTFRKHQIFNMNPRFIFFIHLVVNDIIQLLTSITLFILTYTLYYIQVPICCLLIVPAVIATQNTPLNLTFMAAECYIAVCLPLHHSQICTIKKTYIAIGLIWTISSFSILPDVFIFLATESLEFMESKIFCKRDSMFRSMYSIKKRDASHILFMVIVWLTLVYTYFRILFVAKAADTEARKARNTILIHVFQVLYNHNIFNIHFTPNPPSLYKSGCVWIARQDVQEVLQKIFIKRTFNATSGDSVKFLLMSHCHTDLQDHQINSMNSSTPISNVSSSASYGDSFGTAVAKNVIVVAFGLTIYYINGTLIHTFRKHEIFYFNPRYILFIHLVVNDIIQLSTTVILFVSSYVFYRINASLCCIIITLALFTTLNTPLNLAVMSVECYISVCLPLRHPQLCTVKRTYFLIGGIWVLSSLSALSDLFAFVATEPAHIFYSTVFCVKDHLFRHPVHMKKKEVYTVFLIGIWLVLLYSYVMIFRAAKSADGDAKKARNTVLLHAFQLLLAMLTFVAYAVKEGLMRWFPKYFTTVVFVPYIIIQILPRLISPIVYGLRDKMFRQHFEKYILCTLTHESLKHGQKFLSRHPERPPEHSYHQKPDHCEPLHHHQLCQRHPEDEDKCNAKHSHLPANITAKVPASKFQDVLLESRGKLFCTASNIVVQHMRKSSLDRHFLTAKHVLNMNPRYILYIHLVINDIILLTLFTLLHVLSYIFFSLHVPLCIILVTIAMFSTQNSPLTLACMALETYIAICFPLHHSQICTVRKTWIVISLIWMFSMFSVLPDLFVTVATEPLDFFHSRVFCVIANVFRYPTLTEERNISNGVSLVVVWLTLVYTYFRILFAAKAAAADARKARNTVLLHGFQLLLYMLIYVFQPIMEGLMYLFPNGVLIIRFVLSILIQVLSRLLSPVIYGLRDTMFRNCLKRDLYSMTGTMAEIQKL</sequence>
<feature type="transmembrane region" description="Helical" evidence="5">
    <location>
        <begin position="1195"/>
        <end position="1215"/>
    </location>
</feature>
<evidence type="ECO:0000256" key="5">
    <source>
        <dbReference type="SAM" id="Phobius"/>
    </source>
</evidence>
<protein>
    <recommendedName>
        <fullName evidence="6">G-protein coupled receptors family 1 profile domain-containing protein</fullName>
    </recommendedName>
</protein>
<feature type="transmembrane region" description="Helical" evidence="5">
    <location>
        <begin position="692"/>
        <end position="711"/>
    </location>
</feature>
<dbReference type="Proteomes" id="UP001178508">
    <property type="component" value="Chromosome 2"/>
</dbReference>
<reference evidence="7" key="1">
    <citation type="submission" date="2023-08" db="EMBL/GenBank/DDBJ databases">
        <authorList>
            <person name="Alioto T."/>
            <person name="Alioto T."/>
            <person name="Gomez Garrido J."/>
        </authorList>
    </citation>
    <scope>NUCLEOTIDE SEQUENCE</scope>
</reference>
<feature type="transmembrane region" description="Helical" evidence="5">
    <location>
        <begin position="225"/>
        <end position="243"/>
    </location>
</feature>
<dbReference type="GO" id="GO:0005549">
    <property type="term" value="F:odorant binding"/>
    <property type="evidence" value="ECO:0007669"/>
    <property type="project" value="TreeGrafter"/>
</dbReference>
<dbReference type="GO" id="GO:0016020">
    <property type="term" value="C:membrane"/>
    <property type="evidence" value="ECO:0007669"/>
    <property type="project" value="UniProtKB-SubCell"/>
</dbReference>
<evidence type="ECO:0000313" key="8">
    <source>
        <dbReference type="Proteomes" id="UP001178508"/>
    </source>
</evidence>
<dbReference type="FunFam" id="1.20.1070.10:FF:000096">
    <property type="entry name" value="Odorant receptor 131-2"/>
    <property type="match status" value="4"/>
</dbReference>
<feature type="transmembrane region" description="Helical" evidence="5">
    <location>
        <begin position="109"/>
        <end position="127"/>
    </location>
</feature>
<dbReference type="EMBL" id="OY660865">
    <property type="protein sequence ID" value="CAJ1051178.1"/>
    <property type="molecule type" value="Genomic_DNA"/>
</dbReference>